<evidence type="ECO:0000256" key="8">
    <source>
        <dbReference type="ARBA" id="ARBA00022729"/>
    </source>
</evidence>
<dbReference type="EC" id="3.1.22.1" evidence="4"/>
<accession>A0A9Q1HMZ2</accession>
<dbReference type="AlphaFoldDB" id="A0A9Q1HMZ2"/>
<dbReference type="GO" id="GO:0004531">
    <property type="term" value="F:deoxyribonuclease II activity"/>
    <property type="evidence" value="ECO:0007669"/>
    <property type="project" value="UniProtKB-EC"/>
</dbReference>
<evidence type="ECO:0000256" key="13">
    <source>
        <dbReference type="ARBA" id="ARBA00023228"/>
    </source>
</evidence>
<name>A0A9Q1HMZ2_CONCO</name>
<keyword evidence="9" id="KW-0255">Endonuclease</keyword>
<evidence type="ECO:0000256" key="7">
    <source>
        <dbReference type="ARBA" id="ARBA00022722"/>
    </source>
</evidence>
<evidence type="ECO:0000256" key="10">
    <source>
        <dbReference type="ARBA" id="ARBA00022801"/>
    </source>
</evidence>
<dbReference type="GO" id="GO:0005764">
    <property type="term" value="C:lysosome"/>
    <property type="evidence" value="ECO:0007669"/>
    <property type="project" value="UniProtKB-SubCell"/>
</dbReference>
<feature type="signal peptide" evidence="19">
    <location>
        <begin position="1"/>
        <end position="17"/>
    </location>
</feature>
<dbReference type="GO" id="GO:0006309">
    <property type="term" value="P:apoptotic DNA fragmentation"/>
    <property type="evidence" value="ECO:0007669"/>
    <property type="project" value="TreeGrafter"/>
</dbReference>
<protein>
    <recommendedName>
        <fullName evidence="14">Deoxyribonuclease-2-alpha</fullName>
        <ecNumber evidence="4">3.1.22.1</ecNumber>
    </recommendedName>
    <alternativeName>
        <fullName evidence="15">Acid DNase</fullName>
    </alternativeName>
    <alternativeName>
        <fullName evidence="17">Deoxyribonuclease II alpha</fullName>
    </alternativeName>
    <alternativeName>
        <fullName evidence="16">Lysosomal DNase II</fullName>
    </alternativeName>
</protein>
<keyword evidence="5" id="KW-0217">Developmental protein</keyword>
<dbReference type="OrthoDB" id="10261598at2759"/>
<comment type="subcellular location">
    <subcellularLocation>
        <location evidence="2">Lysosome</location>
    </subcellularLocation>
</comment>
<evidence type="ECO:0000256" key="5">
    <source>
        <dbReference type="ARBA" id="ARBA00022473"/>
    </source>
</evidence>
<dbReference type="Pfam" id="PF03265">
    <property type="entry name" value="DNase_II"/>
    <property type="match status" value="1"/>
</dbReference>
<gene>
    <name evidence="20" type="ORF">COCON_G00229820</name>
</gene>
<evidence type="ECO:0000256" key="1">
    <source>
        <dbReference type="ARBA" id="ARBA00000447"/>
    </source>
</evidence>
<organism evidence="20 21">
    <name type="scientific">Conger conger</name>
    <name type="common">Conger eel</name>
    <name type="synonym">Muraena conger</name>
    <dbReference type="NCBI Taxonomy" id="82655"/>
    <lineage>
        <taxon>Eukaryota</taxon>
        <taxon>Metazoa</taxon>
        <taxon>Chordata</taxon>
        <taxon>Craniata</taxon>
        <taxon>Vertebrata</taxon>
        <taxon>Euteleostomi</taxon>
        <taxon>Actinopterygii</taxon>
        <taxon>Neopterygii</taxon>
        <taxon>Teleostei</taxon>
        <taxon>Anguilliformes</taxon>
        <taxon>Congridae</taxon>
        <taxon>Conger</taxon>
    </lineage>
</organism>
<comment type="similarity">
    <text evidence="3">Belongs to the DNase II family.</text>
</comment>
<evidence type="ECO:0000256" key="18">
    <source>
        <dbReference type="ARBA" id="ARBA00045381"/>
    </source>
</evidence>
<evidence type="ECO:0000256" key="12">
    <source>
        <dbReference type="ARBA" id="ARBA00023180"/>
    </source>
</evidence>
<keyword evidence="13" id="KW-0458">Lysosome</keyword>
<dbReference type="PANTHER" id="PTHR10858:SF9">
    <property type="entry name" value="DEOXYRIBONUCLEASE-2-ALPHA"/>
    <property type="match status" value="1"/>
</dbReference>
<keyword evidence="7" id="KW-0540">Nuclease</keyword>
<evidence type="ECO:0000256" key="15">
    <source>
        <dbReference type="ARBA" id="ARBA00041393"/>
    </source>
</evidence>
<comment type="function">
    <text evidence="18">Hydrolyzes DNA under acidic conditions with a preference for double-stranded DNA. Plays a major role in the clearance of nucleic acids generated through apoptosis, hence preventing autoinflammation. Necessary for proper fetal development and for definitive erythropoiesis in fetal liver and bone marrow, where it degrades nuclear DNA expelled from erythroid precursor cells.</text>
</comment>
<evidence type="ECO:0000256" key="2">
    <source>
        <dbReference type="ARBA" id="ARBA00004371"/>
    </source>
</evidence>
<keyword evidence="12" id="KW-0325">Glycoprotein</keyword>
<keyword evidence="11" id="KW-1015">Disulfide bond</keyword>
<dbReference type="PANTHER" id="PTHR10858">
    <property type="entry name" value="DEOXYRIBONUCLEASE II"/>
    <property type="match status" value="1"/>
</dbReference>
<feature type="chain" id="PRO_5040228473" description="Deoxyribonuclease-2-alpha" evidence="19">
    <location>
        <begin position="18"/>
        <end position="359"/>
    </location>
</feature>
<keyword evidence="8 19" id="KW-0732">Signal</keyword>
<proteinExistence type="inferred from homology"/>
<keyword evidence="21" id="KW-1185">Reference proteome</keyword>
<comment type="catalytic activity">
    <reaction evidence="1">
        <text>Endonucleolytic cleavage to nucleoside 3'-phosphates and 3'-phosphooligonucleotide end-products.</text>
        <dbReference type="EC" id="3.1.22.1"/>
    </reaction>
</comment>
<evidence type="ECO:0000313" key="20">
    <source>
        <dbReference type="EMBL" id="KAJ8249766.1"/>
    </source>
</evidence>
<keyword evidence="10" id="KW-0378">Hydrolase</keyword>
<evidence type="ECO:0000256" key="3">
    <source>
        <dbReference type="ARBA" id="ARBA00007527"/>
    </source>
</evidence>
<evidence type="ECO:0000256" key="9">
    <source>
        <dbReference type="ARBA" id="ARBA00022759"/>
    </source>
</evidence>
<comment type="caution">
    <text evidence="20">The sequence shown here is derived from an EMBL/GenBank/DDBJ whole genome shotgun (WGS) entry which is preliminary data.</text>
</comment>
<dbReference type="Proteomes" id="UP001152803">
    <property type="component" value="Unassembled WGS sequence"/>
</dbReference>
<keyword evidence="6" id="KW-0053">Apoptosis</keyword>
<sequence>MWRVLTLSLLCWDLCSSEDKITCRDENGVGVDWYVLYKVPKLNNDKCTGLEYVYIDPVKSEKLTAINDAKGVLAHTLEPLLSWKSPTPDFGFISYNDQPPECNALQSFGHSKGVVMMDKTTGVWLLHSTPRFPYDRKKKVFWPNSGAVNGQTFICVTLSYDKFDNIGKHLQQIRAFSFDGDIPADFYTSLQDVVKRKFAKPKDPFLVQDLTSRGGQKFKSFAKYSSGKKNANDLYFHIATILNSDLSVQFWQRSLRGVSSPGCSQNNKAINTVKNIVMTVKLDSGEQVVSWNDCYDHSKWCVTEDESKLWTCISDMNRGQSQDERPGGALCIEGSEVRKEFKAFIAYKQNCAKKRPHPE</sequence>
<evidence type="ECO:0000313" key="21">
    <source>
        <dbReference type="Proteomes" id="UP001152803"/>
    </source>
</evidence>
<dbReference type="InterPro" id="IPR004947">
    <property type="entry name" value="DNase_II"/>
</dbReference>
<reference evidence="20" key="1">
    <citation type="journal article" date="2023" name="Science">
        <title>Genome structures resolve the early diversification of teleost fishes.</title>
        <authorList>
            <person name="Parey E."/>
            <person name="Louis A."/>
            <person name="Montfort J."/>
            <person name="Bouchez O."/>
            <person name="Roques C."/>
            <person name="Iampietro C."/>
            <person name="Lluch J."/>
            <person name="Castinel A."/>
            <person name="Donnadieu C."/>
            <person name="Desvignes T."/>
            <person name="Floi Bucao C."/>
            <person name="Jouanno E."/>
            <person name="Wen M."/>
            <person name="Mejri S."/>
            <person name="Dirks R."/>
            <person name="Jansen H."/>
            <person name="Henkel C."/>
            <person name="Chen W.J."/>
            <person name="Zahm M."/>
            <person name="Cabau C."/>
            <person name="Klopp C."/>
            <person name="Thompson A.W."/>
            <person name="Robinson-Rechavi M."/>
            <person name="Braasch I."/>
            <person name="Lecointre G."/>
            <person name="Bobe J."/>
            <person name="Postlethwait J.H."/>
            <person name="Berthelot C."/>
            <person name="Roest Crollius H."/>
            <person name="Guiguen Y."/>
        </authorList>
    </citation>
    <scope>NUCLEOTIDE SEQUENCE</scope>
    <source>
        <strain evidence="20">Concon-B</strain>
    </source>
</reference>
<evidence type="ECO:0000256" key="19">
    <source>
        <dbReference type="SAM" id="SignalP"/>
    </source>
</evidence>
<dbReference type="CDD" id="cd09120">
    <property type="entry name" value="PLDc_DNaseII_1"/>
    <property type="match status" value="1"/>
</dbReference>
<evidence type="ECO:0000256" key="16">
    <source>
        <dbReference type="ARBA" id="ARBA00041918"/>
    </source>
</evidence>
<dbReference type="EMBL" id="JAFJMO010000019">
    <property type="protein sequence ID" value="KAJ8249766.1"/>
    <property type="molecule type" value="Genomic_DNA"/>
</dbReference>
<evidence type="ECO:0000256" key="14">
    <source>
        <dbReference type="ARBA" id="ARBA00039868"/>
    </source>
</evidence>
<evidence type="ECO:0000256" key="11">
    <source>
        <dbReference type="ARBA" id="ARBA00023157"/>
    </source>
</evidence>
<evidence type="ECO:0000256" key="17">
    <source>
        <dbReference type="ARBA" id="ARBA00043033"/>
    </source>
</evidence>
<evidence type="ECO:0000256" key="4">
    <source>
        <dbReference type="ARBA" id="ARBA00012036"/>
    </source>
</evidence>
<evidence type="ECO:0000256" key="6">
    <source>
        <dbReference type="ARBA" id="ARBA00022703"/>
    </source>
</evidence>